<dbReference type="PANTHER" id="PTHR13073:SF0">
    <property type="entry name" value="BIOGENESIS OF LYSOSOME-RELATED ORGANELLES COMPLEX 1 SUBUNIT 1"/>
    <property type="match status" value="1"/>
</dbReference>
<organism evidence="3 4">
    <name type="scientific">Dimargaris verticillata</name>
    <dbReference type="NCBI Taxonomy" id="2761393"/>
    <lineage>
        <taxon>Eukaryota</taxon>
        <taxon>Fungi</taxon>
        <taxon>Fungi incertae sedis</taxon>
        <taxon>Zoopagomycota</taxon>
        <taxon>Kickxellomycotina</taxon>
        <taxon>Dimargaritomycetes</taxon>
        <taxon>Dimargaritales</taxon>
        <taxon>Dimargaritaceae</taxon>
        <taxon>Dimargaris</taxon>
    </lineage>
</organism>
<keyword evidence="4" id="KW-1185">Reference proteome</keyword>
<sequence length="134" mass="15278">MQPTLATLLKDHQAKQLARRKDNETLRADASEAIKTLSTTLTEDVQQKVSVILSQQQEIERKTSELAGHTKKYALQTEKWLRSVQQFNDALKELGDVKHWAETMERDMLEVAATLEFVSQGMDEFQHNTITPAP</sequence>
<name>A0A9W8B5L4_9FUNG</name>
<dbReference type="GO" id="GO:0031083">
    <property type="term" value="C:BLOC-1 complex"/>
    <property type="evidence" value="ECO:0007669"/>
    <property type="project" value="InterPro"/>
</dbReference>
<dbReference type="EMBL" id="JANBQB010000063">
    <property type="protein sequence ID" value="KAJ1983266.1"/>
    <property type="molecule type" value="Genomic_DNA"/>
</dbReference>
<evidence type="ECO:0000256" key="1">
    <source>
        <dbReference type="ARBA" id="ARBA00007133"/>
    </source>
</evidence>
<dbReference type="OrthoDB" id="20018at2759"/>
<reference evidence="3" key="1">
    <citation type="submission" date="2022-07" db="EMBL/GenBank/DDBJ databases">
        <title>Phylogenomic reconstructions and comparative analyses of Kickxellomycotina fungi.</title>
        <authorList>
            <person name="Reynolds N.K."/>
            <person name="Stajich J.E."/>
            <person name="Barry K."/>
            <person name="Grigoriev I.V."/>
            <person name="Crous P."/>
            <person name="Smith M.E."/>
        </authorList>
    </citation>
    <scope>NUCLEOTIDE SEQUENCE</scope>
    <source>
        <strain evidence="3">RSA 567</strain>
    </source>
</reference>
<comment type="similarity">
    <text evidence="1">Belongs to the BLOC1S1 family.</text>
</comment>
<dbReference type="InterPro" id="IPR009395">
    <property type="entry name" value="BLOC1S1"/>
</dbReference>
<dbReference type="GO" id="GO:0016197">
    <property type="term" value="P:endosomal transport"/>
    <property type="evidence" value="ECO:0007669"/>
    <property type="project" value="TreeGrafter"/>
</dbReference>
<evidence type="ECO:0000313" key="3">
    <source>
        <dbReference type="EMBL" id="KAJ1983266.1"/>
    </source>
</evidence>
<dbReference type="PANTHER" id="PTHR13073">
    <property type="entry name" value="BLOC-1 COMPLEX SUBUNIT 1"/>
    <property type="match status" value="1"/>
</dbReference>
<evidence type="ECO:0000256" key="2">
    <source>
        <dbReference type="ARBA" id="ARBA00019577"/>
    </source>
</evidence>
<dbReference type="Proteomes" id="UP001151582">
    <property type="component" value="Unassembled WGS sequence"/>
</dbReference>
<accession>A0A9W8B5L4</accession>
<protein>
    <recommendedName>
        <fullName evidence="2">Biogenesis of lysosome-related organelles complex 1 subunit 1</fullName>
    </recommendedName>
</protein>
<dbReference type="AlphaFoldDB" id="A0A9W8B5L4"/>
<gene>
    <name evidence="3" type="ORF">H4R34_001388</name>
</gene>
<evidence type="ECO:0000313" key="4">
    <source>
        <dbReference type="Proteomes" id="UP001151582"/>
    </source>
</evidence>
<dbReference type="Pfam" id="PF06320">
    <property type="entry name" value="GCN5L1"/>
    <property type="match status" value="1"/>
</dbReference>
<comment type="caution">
    <text evidence="3">The sequence shown here is derived from an EMBL/GenBank/DDBJ whole genome shotgun (WGS) entry which is preliminary data.</text>
</comment>
<proteinExistence type="inferred from homology"/>